<dbReference type="OrthoDB" id="9765625at2"/>
<feature type="region of interest" description="Disordered" evidence="3">
    <location>
        <begin position="242"/>
        <end position="411"/>
    </location>
</feature>
<proteinExistence type="inferred from homology"/>
<name>A0A426UYV9_9ACTN</name>
<dbReference type="GO" id="GO:0051604">
    <property type="term" value="P:protein maturation"/>
    <property type="evidence" value="ECO:0007669"/>
    <property type="project" value="UniProtKB-UniRule"/>
</dbReference>
<evidence type="ECO:0000256" key="2">
    <source>
        <dbReference type="HAMAP-Rule" id="MF_01074"/>
    </source>
</evidence>
<dbReference type="EMBL" id="RSEB01000003">
    <property type="protein sequence ID" value="RRR99743.1"/>
    <property type="molecule type" value="Genomic_DNA"/>
</dbReference>
<evidence type="ECO:0000313" key="4">
    <source>
        <dbReference type="EMBL" id="RRR99743.1"/>
    </source>
</evidence>
<comment type="similarity">
    <text evidence="2">Belongs to the LarC family.</text>
</comment>
<feature type="compositionally biased region" description="Basic and acidic residues" evidence="3">
    <location>
        <begin position="352"/>
        <end position="371"/>
    </location>
</feature>
<protein>
    <recommendedName>
        <fullName evidence="2">Pyridinium-3,5-bisthiocarboxylic acid mononucleotide nickel insertion protein</fullName>
        <shortName evidence="2">P2TMN nickel insertion protein</shortName>
        <ecNumber evidence="2">4.99.1.12</ecNumber>
    </recommendedName>
    <alternativeName>
        <fullName evidence="2">Nickel-pincer cofactor biosynthesis protein LarC</fullName>
    </alternativeName>
</protein>
<dbReference type="GO" id="GO:0016829">
    <property type="term" value="F:lyase activity"/>
    <property type="evidence" value="ECO:0007669"/>
    <property type="project" value="UniProtKB-UniRule"/>
</dbReference>
<dbReference type="Gene3D" id="3.30.70.1380">
    <property type="entry name" value="Transcriptional regulatory protein pf0864 domain like"/>
    <property type="match status" value="1"/>
</dbReference>
<evidence type="ECO:0000313" key="5">
    <source>
        <dbReference type="Proteomes" id="UP000277256"/>
    </source>
</evidence>
<dbReference type="Gene3D" id="3.10.20.300">
    <property type="entry name" value="mk0293 like domain"/>
    <property type="match status" value="1"/>
</dbReference>
<evidence type="ECO:0000256" key="1">
    <source>
        <dbReference type="ARBA" id="ARBA00022596"/>
    </source>
</evidence>
<keyword evidence="1 2" id="KW-0533">Nickel</keyword>
<dbReference type="GO" id="GO:0016151">
    <property type="term" value="F:nickel cation binding"/>
    <property type="evidence" value="ECO:0007669"/>
    <property type="project" value="UniProtKB-UniRule"/>
</dbReference>
<keyword evidence="5" id="KW-1185">Reference proteome</keyword>
<dbReference type="PANTHER" id="PTHR36566:SF1">
    <property type="entry name" value="PYRIDINIUM-3,5-BISTHIOCARBOXYLIC ACID MONONUCLEOTIDE NICKEL INSERTION PROTEIN"/>
    <property type="match status" value="1"/>
</dbReference>
<dbReference type="RefSeq" id="WP_125248252.1">
    <property type="nucleotide sequence ID" value="NZ_RSEB01000003.1"/>
</dbReference>
<dbReference type="PANTHER" id="PTHR36566">
    <property type="entry name" value="NICKEL INSERTION PROTEIN-RELATED"/>
    <property type="match status" value="1"/>
</dbReference>
<feature type="compositionally biased region" description="Basic and acidic residues" evidence="3">
    <location>
        <begin position="261"/>
        <end position="339"/>
    </location>
</feature>
<comment type="caution">
    <text evidence="4">The sequence shown here is derived from an EMBL/GenBank/DDBJ whole genome shotgun (WGS) entry which is preliminary data.</text>
</comment>
<comment type="function">
    <text evidence="2">Involved in the biosynthesis of a nickel-pincer cofactor ((SCS)Ni(II) pincer complex). Binds Ni(2+), and functions in nickel delivery to pyridinium-3,5-bisthiocarboxylic acid mononucleotide (P2TMN), to form the mature cofactor. Is thus probably required for the activation of nickel-pincer cofactor-dependent enzymes.</text>
</comment>
<dbReference type="Pfam" id="PF01969">
    <property type="entry name" value="Ni_insertion"/>
    <property type="match status" value="2"/>
</dbReference>
<dbReference type="HAMAP" id="MF_01074">
    <property type="entry name" value="LarC"/>
    <property type="match status" value="1"/>
</dbReference>
<evidence type="ECO:0000256" key="3">
    <source>
        <dbReference type="SAM" id="MobiDB-lite"/>
    </source>
</evidence>
<sequence length="554" mass="58715">MTIAWLDCSAGASGDMVLGALADAGVPLEVMQAAVDTLDTEPIRLRAKRTARHGLAGTKVDVEVPESRHDRRWRSIRAMLEGADLDEAARALALGAFSRLAAAEAAAHGIDEEEVHFHEVGALDSIADIVGAAAGLASLGVTRLTASTVTVGGGTTRGSHGSIPLPAPAVLRVLADAGAPVVGAVPYEACTPTGAAIIAAAADAYGPLPEMVVERVGVGAGGRDPQERANLLRLVIGHEVAAPKRSGHVHRSSGEAAGHGHAHDHGHAEEHNHSHGSDHGERHGHADGPDHSEEHGHPHGPEQAEGRAHTRDHHHQDLPHDHQHPEHRAHDLHQDHSDVHTGPGPQGHHHDHHPEHRAHDHRQDHNDDHAEPGPQGRQHHSNSGHQHGPHQDHHHAGPASETGPRQGGRPVVIETNVDDLDPRLWPSALAALLDAGASDAWLTPILMKKGRPAHTVHVLCRAEAVDAVRSALVRHTTTIGMRSYEIDKYALERRYTRVDVDGQAVGVKIALEHGEIVNASVEYEDAAAAAAVLGRPLKVVVAQATALAAQEYPR</sequence>
<dbReference type="AlphaFoldDB" id="A0A426UYV9"/>
<dbReference type="EC" id="4.99.1.12" evidence="2"/>
<organism evidence="4 5">
    <name type="scientific">Glycomyces terrestris</name>
    <dbReference type="NCBI Taxonomy" id="2493553"/>
    <lineage>
        <taxon>Bacteria</taxon>
        <taxon>Bacillati</taxon>
        <taxon>Actinomycetota</taxon>
        <taxon>Actinomycetes</taxon>
        <taxon>Glycomycetales</taxon>
        <taxon>Glycomycetaceae</taxon>
        <taxon>Glycomyces</taxon>
    </lineage>
</organism>
<comment type="catalytic activity">
    <reaction evidence="2">
        <text>Ni(II)-pyridinium-3,5-bisthiocarboxylate mononucleotide = pyridinium-3,5-bisthiocarboxylate mononucleotide + Ni(2+)</text>
        <dbReference type="Rhea" id="RHEA:54784"/>
        <dbReference type="ChEBI" id="CHEBI:49786"/>
        <dbReference type="ChEBI" id="CHEBI:137372"/>
        <dbReference type="ChEBI" id="CHEBI:137373"/>
        <dbReference type="EC" id="4.99.1.12"/>
    </reaction>
</comment>
<reference evidence="4 5" key="1">
    <citation type="submission" date="2018-12" db="EMBL/GenBank/DDBJ databases">
        <title>Glycomyces sp. YIM 121974 draft genome.</title>
        <authorList>
            <person name="Li Q."/>
        </authorList>
    </citation>
    <scope>NUCLEOTIDE SEQUENCE [LARGE SCALE GENOMIC DNA]</scope>
    <source>
        <strain evidence="4 5">YIM 121974</strain>
    </source>
</reference>
<gene>
    <name evidence="2" type="primary">larC</name>
    <name evidence="4" type="ORF">EIW28_13790</name>
</gene>
<accession>A0A426UYV9</accession>
<dbReference type="InterPro" id="IPR002822">
    <property type="entry name" value="Ni_insertion"/>
</dbReference>
<keyword evidence="2" id="KW-0456">Lyase</keyword>
<dbReference type="Proteomes" id="UP000277256">
    <property type="component" value="Unassembled WGS sequence"/>
</dbReference>